<evidence type="ECO:0000313" key="2">
    <source>
        <dbReference type="Proteomes" id="UP000789702"/>
    </source>
</evidence>
<dbReference type="Proteomes" id="UP000789702">
    <property type="component" value="Unassembled WGS sequence"/>
</dbReference>
<accession>A0ACA9KSL5</accession>
<comment type="caution">
    <text evidence="1">The sequence shown here is derived from an EMBL/GenBank/DDBJ whole genome shotgun (WGS) entry which is preliminary data.</text>
</comment>
<name>A0ACA9KSL5_9GLOM</name>
<proteinExistence type="predicted"/>
<dbReference type="EMBL" id="CAJVPU010001817">
    <property type="protein sequence ID" value="CAG8489190.1"/>
    <property type="molecule type" value="Genomic_DNA"/>
</dbReference>
<gene>
    <name evidence="1" type="ORF">DHETER_LOCUS2479</name>
</gene>
<evidence type="ECO:0000313" key="1">
    <source>
        <dbReference type="EMBL" id="CAG8489190.1"/>
    </source>
</evidence>
<keyword evidence="2" id="KW-1185">Reference proteome</keyword>
<sequence>MHIYLPQTLNNFADEFIGLERFLKLSGLLVSLSSGQFGNSVDNVGIIASADWNAFNM</sequence>
<organism evidence="1 2">
    <name type="scientific">Dentiscutata heterogama</name>
    <dbReference type="NCBI Taxonomy" id="1316150"/>
    <lineage>
        <taxon>Eukaryota</taxon>
        <taxon>Fungi</taxon>
        <taxon>Fungi incertae sedis</taxon>
        <taxon>Mucoromycota</taxon>
        <taxon>Glomeromycotina</taxon>
        <taxon>Glomeromycetes</taxon>
        <taxon>Diversisporales</taxon>
        <taxon>Gigasporaceae</taxon>
        <taxon>Dentiscutata</taxon>
    </lineage>
</organism>
<feature type="non-terminal residue" evidence="1">
    <location>
        <position position="57"/>
    </location>
</feature>
<protein>
    <submittedName>
        <fullName evidence="1">2050_t:CDS:1</fullName>
    </submittedName>
</protein>
<reference evidence="1" key="1">
    <citation type="submission" date="2021-06" db="EMBL/GenBank/DDBJ databases">
        <authorList>
            <person name="Kallberg Y."/>
            <person name="Tangrot J."/>
            <person name="Rosling A."/>
        </authorList>
    </citation>
    <scope>NUCLEOTIDE SEQUENCE</scope>
    <source>
        <strain evidence="1">IL203A</strain>
    </source>
</reference>